<reference evidence="1" key="1">
    <citation type="journal article" date="2015" name="Proc. Natl. Acad. Sci. U.S.A.">
        <title>Bacterial clade with the ribosomal RNA operon on a small plasmid rather than the chromosome.</title>
        <authorList>
            <person name="Anda M."/>
            <person name="Ohtsubo Y."/>
            <person name="Okubo T."/>
            <person name="Sugawara M."/>
            <person name="Nagata Y."/>
            <person name="Tsuda M."/>
            <person name="Minamisawa K."/>
            <person name="Mitsui H."/>
        </authorList>
    </citation>
    <scope>NUCLEOTIDE SEQUENCE</scope>
    <source>
        <strain evidence="1">DSM 15513</strain>
    </source>
</reference>
<dbReference type="AlphaFoldDB" id="A0A0P0Z9W4"/>
<name>A0A0P0Z9W4_9HYPH</name>
<proteinExistence type="predicted"/>
<dbReference type="OrthoDB" id="7917037at2"/>
<sequence length="137" mass="14788">MRDQESVDFFCDEGSEEPEAFSLAADPVATFSNVLTMCHLTPFVMAARVPKLFAETGTYSPFARDETRLAVVEKIGAAIEGGVSFQIQLGASFLAFQAAVLEGKFAPNAYLRGFGELPSSAMEPFVARLRANADRLA</sequence>
<accession>A0A0P0Z9W4</accession>
<dbReference type="EMBL" id="LC066397">
    <property type="protein sequence ID" value="BAT31151.1"/>
    <property type="molecule type" value="Genomic_DNA"/>
</dbReference>
<dbReference type="RefSeq" id="WP_007065688.1">
    <property type="nucleotide sequence ID" value="NZ_BBWO01000017.1"/>
</dbReference>
<organism evidence="1">
    <name type="scientific">Fulvimarina pelagi</name>
    <dbReference type="NCBI Taxonomy" id="217511"/>
    <lineage>
        <taxon>Bacteria</taxon>
        <taxon>Pseudomonadati</taxon>
        <taxon>Pseudomonadota</taxon>
        <taxon>Alphaproteobacteria</taxon>
        <taxon>Hyphomicrobiales</taxon>
        <taxon>Aurantimonadaceae</taxon>
        <taxon>Fulvimarina</taxon>
    </lineage>
</organism>
<protein>
    <submittedName>
        <fullName evidence="1">Uncharacterized protein</fullName>
    </submittedName>
</protein>
<evidence type="ECO:0000313" key="1">
    <source>
        <dbReference type="EMBL" id="BAT31151.1"/>
    </source>
</evidence>